<dbReference type="OrthoDB" id="6253410at2759"/>
<feature type="compositionally biased region" description="Polar residues" evidence="1">
    <location>
        <begin position="930"/>
        <end position="955"/>
    </location>
</feature>
<comment type="caution">
    <text evidence="2">The sequence shown here is derived from an EMBL/GenBank/DDBJ whole genome shotgun (WGS) entry which is preliminary data.</text>
</comment>
<feature type="region of interest" description="Disordered" evidence="1">
    <location>
        <begin position="612"/>
        <end position="723"/>
    </location>
</feature>
<feature type="region of interest" description="Disordered" evidence="1">
    <location>
        <begin position="832"/>
        <end position="965"/>
    </location>
</feature>
<gene>
    <name evidence="2" type="ORF">PHET_01459</name>
</gene>
<evidence type="ECO:0000313" key="2">
    <source>
        <dbReference type="EMBL" id="KAF5404974.1"/>
    </source>
</evidence>
<dbReference type="EMBL" id="LUCH01000504">
    <property type="protein sequence ID" value="KAF5404974.1"/>
    <property type="molecule type" value="Genomic_DNA"/>
</dbReference>
<feature type="compositionally biased region" description="Basic and acidic residues" evidence="1">
    <location>
        <begin position="631"/>
        <end position="643"/>
    </location>
</feature>
<feature type="compositionally biased region" description="Polar residues" evidence="1">
    <location>
        <begin position="403"/>
        <end position="413"/>
    </location>
</feature>
<evidence type="ECO:0000256" key="1">
    <source>
        <dbReference type="SAM" id="MobiDB-lite"/>
    </source>
</evidence>
<organism evidence="2 3">
    <name type="scientific">Paragonimus heterotremus</name>
    <dbReference type="NCBI Taxonomy" id="100268"/>
    <lineage>
        <taxon>Eukaryota</taxon>
        <taxon>Metazoa</taxon>
        <taxon>Spiralia</taxon>
        <taxon>Lophotrochozoa</taxon>
        <taxon>Platyhelminthes</taxon>
        <taxon>Trematoda</taxon>
        <taxon>Digenea</taxon>
        <taxon>Plagiorchiida</taxon>
        <taxon>Troglotremata</taxon>
        <taxon>Troglotrematidae</taxon>
        <taxon>Paragonimus</taxon>
    </lineage>
</organism>
<proteinExistence type="predicted"/>
<feature type="region of interest" description="Disordered" evidence="1">
    <location>
        <begin position="1110"/>
        <end position="1140"/>
    </location>
</feature>
<feature type="compositionally biased region" description="Basic residues" evidence="1">
    <location>
        <begin position="254"/>
        <end position="266"/>
    </location>
</feature>
<feature type="compositionally biased region" description="Basic and acidic residues" evidence="1">
    <location>
        <begin position="366"/>
        <end position="380"/>
    </location>
</feature>
<keyword evidence="3" id="KW-1185">Reference proteome</keyword>
<feature type="compositionally biased region" description="Polar residues" evidence="1">
    <location>
        <begin position="878"/>
        <end position="889"/>
    </location>
</feature>
<feature type="compositionally biased region" description="Polar residues" evidence="1">
    <location>
        <begin position="381"/>
        <end position="396"/>
    </location>
</feature>
<feature type="region of interest" description="Disordered" evidence="1">
    <location>
        <begin position="735"/>
        <end position="759"/>
    </location>
</feature>
<sequence length="1140" mass="128046">MKSEGNETDETKIMHRSIEGVQACSEPFCYRTNRSDVNRTPQLETQLKEITSSDTGLSELKTATLIVECNRSNSGTLAQCGQQKQAPLSSRTLSELMKVHVDHDFRRTFIQKHVSSTQCFYDPTGRYSTTGELVTTLKPDVIETSVDSQLSVNRLEFSTDVIQASYQIDNFHTQAVYEQPTHGLYDQAGRIRWSADSRWCPIRGRLQLRDRCRSAKSNELHPRLSGSRKTHVNKRRVSCSAEENYHPHSEVQNKARHRLNSQPRHKTRVHSFNTYQDLTQEEALWNQLRRELTTKFCFSCGLYRLHLLNQCFHCKQSSPSSPTRPQSPLAIAYNTLDTTELLTQAASGLSELAHCSSDEDDDQDKDSDVRKDSVEVEQRTKVSTTEYSSTENSGPSTFFAPSHSPSNSDQNSMTSRFTYTMEEPGELMERLAQFEQHMDQLYSLSNSGSFASETSKRTNPSAYTRPKLPANLMSRQQSEPQHGRIFAVRQEVSSANVPEHSLVSARSEKLSKDIINEQKLIAQLELRSLSKNGHSEYDRCGETPLPAHASAEDQEVAHALMGAENSLNVNRRLFAMLQRRNLSHLTHSSTTQKPDLMDSDQIERLTKRGHSHLFSELGIQPRTQSQQPMHRSRDAPDAIRRDASLGTARTSNNPRAQSSVESGSETHTSKHVPTTGIRSKSQGPKNPLPTNTDLKRSGVPNKLLRSTSQKSHPTTTDSTKLSALLNWQRRKAYDPQLSMNTASSKDTSRSPYNSIREDEIPRVSHTKCLQIGRVKENGTRESGRRSTTANRRTAPVETADCLAALQTIQAQNHYPPHCSVIPKLFAALPKDRNLDDSRKPTLRSQSEATNGHVARTTNGRINGEHRSDVEKKRHPRTASLNPEEMSTSMHEPAMTTRITKRETSDATKKIGRKSNLPSVRSTRVPDNLNKRSASQTGYRNNGSPQTVQQSANPSGVPNAWGHIDKDQNYPDIAVESIRYKIEKLTNFIVRLRKRIERDYAEQGTCSPGDDVFGDEAVGATIAGRSTGMHPVVAASLKNLRILEFNAQEIFNLLYPTEVDFWEPEIACLTGDIEDERTYNEERSKLTDILSSRIDQNEENNCVNKRVKPPFLTEHEGGIPAPAMSTGPTEIRIPTDDGDVI</sequence>
<feature type="compositionally biased region" description="Polar residues" evidence="1">
    <location>
        <begin position="647"/>
        <end position="666"/>
    </location>
</feature>
<feature type="compositionally biased region" description="Polar residues" evidence="1">
    <location>
        <begin position="842"/>
        <end position="860"/>
    </location>
</feature>
<feature type="region of interest" description="Disordered" evidence="1">
    <location>
        <begin position="354"/>
        <end position="413"/>
    </location>
</feature>
<feature type="region of interest" description="Disordered" evidence="1">
    <location>
        <begin position="241"/>
        <end position="266"/>
    </location>
</feature>
<feature type="compositionally biased region" description="Polar residues" evidence="1">
    <location>
        <begin position="737"/>
        <end position="753"/>
    </location>
</feature>
<protein>
    <submittedName>
        <fullName evidence="2">Uncharacterized protein</fullName>
    </submittedName>
</protein>
<feature type="compositionally biased region" description="Basic and acidic residues" evidence="1">
    <location>
        <begin position="243"/>
        <end position="253"/>
    </location>
</feature>
<dbReference type="Proteomes" id="UP000748531">
    <property type="component" value="Unassembled WGS sequence"/>
</dbReference>
<name>A0A8J4THK2_9TREM</name>
<feature type="compositionally biased region" description="Basic and acidic residues" evidence="1">
    <location>
        <begin position="899"/>
        <end position="908"/>
    </location>
</feature>
<feature type="compositionally biased region" description="Polar residues" evidence="1">
    <location>
        <begin position="676"/>
        <end position="692"/>
    </location>
</feature>
<feature type="compositionally biased region" description="Polar residues" evidence="1">
    <location>
        <begin position="704"/>
        <end position="721"/>
    </location>
</feature>
<accession>A0A8J4THK2</accession>
<reference evidence="2" key="1">
    <citation type="submission" date="2019-05" db="EMBL/GenBank/DDBJ databases">
        <title>Annotation for the trematode Paragonimus heterotremus.</title>
        <authorList>
            <person name="Choi Y.-J."/>
        </authorList>
    </citation>
    <scope>NUCLEOTIDE SEQUENCE</scope>
    <source>
        <strain evidence="2">LC</strain>
    </source>
</reference>
<evidence type="ECO:0000313" key="3">
    <source>
        <dbReference type="Proteomes" id="UP000748531"/>
    </source>
</evidence>
<dbReference type="AlphaFoldDB" id="A0A8J4THK2"/>
<feature type="compositionally biased region" description="Basic and acidic residues" evidence="1">
    <location>
        <begin position="862"/>
        <end position="871"/>
    </location>
</feature>